<keyword evidence="5" id="KW-1185">Reference proteome</keyword>
<gene>
    <name evidence="2" type="ORF">PGLA1383_LOCUS52445</name>
    <name evidence="3" type="ORF">PGLA2088_LOCUS34359</name>
</gene>
<evidence type="ECO:0000313" key="5">
    <source>
        <dbReference type="Proteomes" id="UP000654075"/>
    </source>
</evidence>
<reference evidence="3" key="1">
    <citation type="submission" date="2021-02" db="EMBL/GenBank/DDBJ databases">
        <authorList>
            <person name="Dougan E. K."/>
            <person name="Rhodes N."/>
            <person name="Thang M."/>
            <person name="Chan C."/>
        </authorList>
    </citation>
    <scope>NUCLEOTIDE SEQUENCE</scope>
</reference>
<keyword evidence="1" id="KW-0472">Membrane</keyword>
<accession>A0A813KQX8</accession>
<keyword evidence="1" id="KW-1133">Transmembrane helix</keyword>
<evidence type="ECO:0000313" key="4">
    <source>
        <dbReference type="Proteomes" id="UP000626109"/>
    </source>
</evidence>
<feature type="transmembrane region" description="Helical" evidence="1">
    <location>
        <begin position="86"/>
        <end position="107"/>
    </location>
</feature>
<dbReference type="Proteomes" id="UP000654075">
    <property type="component" value="Unassembled WGS sequence"/>
</dbReference>
<evidence type="ECO:0000313" key="3">
    <source>
        <dbReference type="EMBL" id="CAE8707013.1"/>
    </source>
</evidence>
<proteinExistence type="predicted"/>
<dbReference type="Proteomes" id="UP000626109">
    <property type="component" value="Unassembled WGS sequence"/>
</dbReference>
<sequence length="205" mass="21388">MGLRGLVKTPGSIANSICSKLSLVKAACANSTPALARALTAVILAFLSGTGKSSCAADTCDFLQVRPPDGELVADVVLETTAFTSWAALLVIVCFVFSFGVCLGVFLGRLSFRLEVVDFSTGVDAAASPVSPVGVDAAVSPTFPTTKRGAKTAPAIPDIAEPPAKRRHVQTQSQMSYTISFHRAQLRITPLSAGFHGAWTDESCI</sequence>
<dbReference type="EMBL" id="CAJNNV010031604">
    <property type="protein sequence ID" value="CAE8637043.1"/>
    <property type="molecule type" value="Genomic_DNA"/>
</dbReference>
<protein>
    <submittedName>
        <fullName evidence="3">Uncharacterized protein</fullName>
    </submittedName>
</protein>
<name>A0A813KQX8_POLGL</name>
<dbReference type="AlphaFoldDB" id="A0A813KQX8"/>
<evidence type="ECO:0000256" key="1">
    <source>
        <dbReference type="SAM" id="Phobius"/>
    </source>
</evidence>
<dbReference type="EMBL" id="CAJNNW010031299">
    <property type="protein sequence ID" value="CAE8707013.1"/>
    <property type="molecule type" value="Genomic_DNA"/>
</dbReference>
<comment type="caution">
    <text evidence="3">The sequence shown here is derived from an EMBL/GenBank/DDBJ whole genome shotgun (WGS) entry which is preliminary data.</text>
</comment>
<organism evidence="3 4">
    <name type="scientific">Polarella glacialis</name>
    <name type="common">Dinoflagellate</name>
    <dbReference type="NCBI Taxonomy" id="89957"/>
    <lineage>
        <taxon>Eukaryota</taxon>
        <taxon>Sar</taxon>
        <taxon>Alveolata</taxon>
        <taxon>Dinophyceae</taxon>
        <taxon>Suessiales</taxon>
        <taxon>Suessiaceae</taxon>
        <taxon>Polarella</taxon>
    </lineage>
</organism>
<evidence type="ECO:0000313" key="2">
    <source>
        <dbReference type="EMBL" id="CAE8637043.1"/>
    </source>
</evidence>
<keyword evidence="1" id="KW-0812">Transmembrane</keyword>